<dbReference type="EMBL" id="CADIKL010000031">
    <property type="protein sequence ID" value="CAB3799990.1"/>
    <property type="molecule type" value="Genomic_DNA"/>
</dbReference>
<dbReference type="Gene3D" id="3.20.20.70">
    <property type="entry name" value="Aldolase class I"/>
    <property type="match status" value="1"/>
</dbReference>
<evidence type="ECO:0000313" key="5">
    <source>
        <dbReference type="EMBL" id="CAB3799990.1"/>
    </source>
</evidence>
<reference evidence="5 6" key="1">
    <citation type="submission" date="2020-04" db="EMBL/GenBank/DDBJ databases">
        <authorList>
            <person name="De Canck E."/>
        </authorList>
    </citation>
    <scope>NUCLEOTIDE SEQUENCE [LARGE SCALE GENOMIC DNA]</scope>
    <source>
        <strain evidence="5 6">LMG 28688</strain>
    </source>
</reference>
<evidence type="ECO:0000256" key="2">
    <source>
        <dbReference type="ARBA" id="ARBA00022679"/>
    </source>
</evidence>
<dbReference type="AlphaFoldDB" id="A0A6J5GFV1"/>
<keyword evidence="2 5" id="KW-0808">Transferase</keyword>
<name>A0A6J5GFV1_9BURK</name>
<proteinExistence type="predicted"/>
<dbReference type="PANTHER" id="PTHR37418">
    <property type="entry name" value="3-KETO-5-AMINOHEXANOATE CLEAVAGE ENZYME-RELATED"/>
    <property type="match status" value="1"/>
</dbReference>
<dbReference type="InterPro" id="IPR008567">
    <property type="entry name" value="BKACE"/>
</dbReference>
<keyword evidence="4" id="KW-0862">Zinc</keyword>
<evidence type="ECO:0000256" key="1">
    <source>
        <dbReference type="ARBA" id="ARBA00001947"/>
    </source>
</evidence>
<evidence type="ECO:0000256" key="3">
    <source>
        <dbReference type="ARBA" id="ARBA00022723"/>
    </source>
</evidence>
<dbReference type="EC" id="2.3.1.247" evidence="5"/>
<protein>
    <submittedName>
        <fullName evidence="5">3-keto-5-aminohexanoate cleavage enzyme</fullName>
        <ecNumber evidence="5">2.3.1.247</ecNumber>
    </submittedName>
</protein>
<dbReference type="Pfam" id="PF05853">
    <property type="entry name" value="BKACE"/>
    <property type="match status" value="1"/>
</dbReference>
<accession>A0A6J5GFV1</accession>
<sequence>MNFLDGHLYPENQQPLIITAAPYAPGWIPSDFPEDIPVTMEEQIQKAVDCYEAGATVLHLHVREPDGKGSKRLSMFNELIAGVRERVPEMVIQVGGSISFAPESEGESAKWLSDDTRHMLAELDPKPDQVTVTVNTTQMNVTEHAGIDDFKGVSRGFPNLYATYKDMIVPSNPSWAEEHIRRLSAAGIQSEFQVYNINSFETIERMIRRGVYKGPLVMNWVAISGGMDQANIFNLANMLRAVPDGAVVTVESSVLNVLPVNVIGIALGLHVRCGIEDVLWNQKRTGKMSSVEQIKQLVRIAGELGRPIATAQQAREIMKIGVFYDTAEETLQANGFAPNRNGGNQGFLRKPD</sequence>
<evidence type="ECO:0000313" key="6">
    <source>
        <dbReference type="Proteomes" id="UP000494119"/>
    </source>
</evidence>
<dbReference type="PANTHER" id="PTHR37418:SF2">
    <property type="entry name" value="3-KETO-5-AMINOHEXANOATE CLEAVAGE ENZYME"/>
    <property type="match status" value="1"/>
</dbReference>
<evidence type="ECO:0000256" key="4">
    <source>
        <dbReference type="ARBA" id="ARBA00022833"/>
    </source>
</evidence>
<organism evidence="5 6">
    <name type="scientific">Paraburkholderia caffeinitolerans</name>
    <dbReference type="NCBI Taxonomy" id="1723730"/>
    <lineage>
        <taxon>Bacteria</taxon>
        <taxon>Pseudomonadati</taxon>
        <taxon>Pseudomonadota</taxon>
        <taxon>Betaproteobacteria</taxon>
        <taxon>Burkholderiales</taxon>
        <taxon>Burkholderiaceae</taxon>
        <taxon>Paraburkholderia</taxon>
    </lineage>
</organism>
<dbReference type="GO" id="GO:0043720">
    <property type="term" value="F:3-keto-5-aminohexanoate cleavage activity"/>
    <property type="evidence" value="ECO:0007669"/>
    <property type="project" value="InterPro"/>
</dbReference>
<keyword evidence="5" id="KW-0012">Acyltransferase</keyword>
<keyword evidence="6" id="KW-1185">Reference proteome</keyword>
<comment type="cofactor">
    <cofactor evidence="1">
        <name>Zn(2+)</name>
        <dbReference type="ChEBI" id="CHEBI:29105"/>
    </cofactor>
</comment>
<gene>
    <name evidence="5" type="primary">kce_5</name>
    <name evidence="5" type="ORF">LMG28688_05073</name>
</gene>
<keyword evidence="3" id="KW-0479">Metal-binding</keyword>
<dbReference type="RefSeq" id="WP_175197053.1">
    <property type="nucleotide sequence ID" value="NZ_CADIKL010000031.1"/>
</dbReference>
<dbReference type="GO" id="GO:0046872">
    <property type="term" value="F:metal ion binding"/>
    <property type="evidence" value="ECO:0007669"/>
    <property type="project" value="UniProtKB-KW"/>
</dbReference>
<dbReference type="Proteomes" id="UP000494119">
    <property type="component" value="Unassembled WGS sequence"/>
</dbReference>
<dbReference type="InterPro" id="IPR013785">
    <property type="entry name" value="Aldolase_TIM"/>
</dbReference>